<dbReference type="PROSITE" id="PS00041">
    <property type="entry name" value="HTH_ARAC_FAMILY_1"/>
    <property type="match status" value="1"/>
</dbReference>
<gene>
    <name evidence="5" type="ORF">D2L64_20605</name>
</gene>
<dbReference type="OrthoDB" id="241790at2"/>
<dbReference type="EMBL" id="QXEC01000022">
    <property type="protein sequence ID" value="RIV36072.1"/>
    <property type="molecule type" value="Genomic_DNA"/>
</dbReference>
<evidence type="ECO:0000259" key="4">
    <source>
        <dbReference type="PROSITE" id="PS01124"/>
    </source>
</evidence>
<dbReference type="PANTHER" id="PTHR46796:SF13">
    <property type="entry name" value="HTH-TYPE TRANSCRIPTIONAL ACTIVATOR RHAS"/>
    <property type="match status" value="1"/>
</dbReference>
<dbReference type="PANTHER" id="PTHR46796">
    <property type="entry name" value="HTH-TYPE TRANSCRIPTIONAL ACTIVATOR RHAS-RELATED"/>
    <property type="match status" value="1"/>
</dbReference>
<evidence type="ECO:0000256" key="1">
    <source>
        <dbReference type="ARBA" id="ARBA00023015"/>
    </source>
</evidence>
<organism evidence="5 6">
    <name type="scientific">Micromonospora radicis</name>
    <dbReference type="NCBI Taxonomy" id="1894971"/>
    <lineage>
        <taxon>Bacteria</taxon>
        <taxon>Bacillati</taxon>
        <taxon>Actinomycetota</taxon>
        <taxon>Actinomycetes</taxon>
        <taxon>Micromonosporales</taxon>
        <taxon>Micromonosporaceae</taxon>
        <taxon>Micromonospora</taxon>
    </lineage>
</organism>
<keyword evidence="1" id="KW-0805">Transcription regulation</keyword>
<reference evidence="5 6" key="1">
    <citation type="submission" date="2018-08" db="EMBL/GenBank/DDBJ databases">
        <title>Jishengella sp. nov., isolated from a root of Azadirachta indica A. Juss. var. siamensis Valenton.</title>
        <authorList>
            <person name="Kuncharoen N."/>
            <person name="Tanasupawat S."/>
            <person name="Kudo T."/>
            <person name="Ohkuma M."/>
        </authorList>
    </citation>
    <scope>NUCLEOTIDE SEQUENCE [LARGE SCALE GENOMIC DNA]</scope>
    <source>
        <strain evidence="5 6">AZ1-13</strain>
    </source>
</reference>
<dbReference type="InterPro" id="IPR018060">
    <property type="entry name" value="HTH_AraC"/>
</dbReference>
<feature type="domain" description="HTH araC/xylS-type" evidence="4">
    <location>
        <begin position="202"/>
        <end position="300"/>
    </location>
</feature>
<dbReference type="Pfam" id="PF12833">
    <property type="entry name" value="HTH_18"/>
    <property type="match status" value="1"/>
</dbReference>
<sequence length="300" mass="31761">MDPLHDVLTLLGTTSQVSASMVAGGSWALRFDAPDGIKFNAVRRGTCLLRLGGRPEPLPLAAGDCFLLTRPLPYLLLSDPAAVAVPARPIFEAATDGVARTGVGDDFAAVGGAFHFGTRARALLLDGLPPVIHVPAATAEATAIGWAIAQIDTELRHQRAGAALVAEHLAAMMLIQVIRHQLAHEPQLTSGWLAGLADPVVAAALREMHRQPARPWSVAELARAASVSRSTLAARFKEVVGSGPLEYLTHWRVELAVDRLRRGEETLAGIAHAVGYGSESALSVAVKRVTGQSPRAHRRP</sequence>
<dbReference type="Gene3D" id="1.10.10.60">
    <property type="entry name" value="Homeodomain-like"/>
    <property type="match status" value="1"/>
</dbReference>
<keyword evidence="6" id="KW-1185">Reference proteome</keyword>
<dbReference type="Proteomes" id="UP000283832">
    <property type="component" value="Unassembled WGS sequence"/>
</dbReference>
<dbReference type="InterPro" id="IPR032783">
    <property type="entry name" value="AraC_lig"/>
</dbReference>
<dbReference type="GO" id="GO:0003700">
    <property type="term" value="F:DNA-binding transcription factor activity"/>
    <property type="evidence" value="ECO:0007669"/>
    <property type="project" value="InterPro"/>
</dbReference>
<evidence type="ECO:0000313" key="6">
    <source>
        <dbReference type="Proteomes" id="UP000283832"/>
    </source>
</evidence>
<dbReference type="AlphaFoldDB" id="A0A418MR20"/>
<dbReference type="Pfam" id="PF12852">
    <property type="entry name" value="Cupin_6"/>
    <property type="match status" value="1"/>
</dbReference>
<dbReference type="PROSITE" id="PS01124">
    <property type="entry name" value="HTH_ARAC_FAMILY_2"/>
    <property type="match status" value="1"/>
</dbReference>
<dbReference type="InterPro" id="IPR009057">
    <property type="entry name" value="Homeodomain-like_sf"/>
</dbReference>
<dbReference type="InterPro" id="IPR018062">
    <property type="entry name" value="HTH_AraC-typ_CS"/>
</dbReference>
<protein>
    <submittedName>
        <fullName evidence="5">AraC family transcriptional regulator</fullName>
    </submittedName>
</protein>
<name>A0A418MR20_9ACTN</name>
<keyword evidence="3" id="KW-0804">Transcription</keyword>
<dbReference type="InterPro" id="IPR050204">
    <property type="entry name" value="AraC_XylS_family_regulators"/>
</dbReference>
<comment type="caution">
    <text evidence="5">The sequence shown here is derived from an EMBL/GenBank/DDBJ whole genome shotgun (WGS) entry which is preliminary data.</text>
</comment>
<dbReference type="SUPFAM" id="SSF46689">
    <property type="entry name" value="Homeodomain-like"/>
    <property type="match status" value="2"/>
</dbReference>
<evidence type="ECO:0000256" key="2">
    <source>
        <dbReference type="ARBA" id="ARBA00023125"/>
    </source>
</evidence>
<evidence type="ECO:0000256" key="3">
    <source>
        <dbReference type="ARBA" id="ARBA00023163"/>
    </source>
</evidence>
<proteinExistence type="predicted"/>
<keyword evidence="2" id="KW-0238">DNA-binding</keyword>
<dbReference type="GO" id="GO:0043565">
    <property type="term" value="F:sequence-specific DNA binding"/>
    <property type="evidence" value="ECO:0007669"/>
    <property type="project" value="InterPro"/>
</dbReference>
<evidence type="ECO:0000313" key="5">
    <source>
        <dbReference type="EMBL" id="RIV36072.1"/>
    </source>
</evidence>
<accession>A0A418MR20</accession>
<dbReference type="SMART" id="SM00342">
    <property type="entry name" value="HTH_ARAC"/>
    <property type="match status" value="1"/>
</dbReference>